<reference evidence="3" key="2">
    <citation type="submission" date="2023-05" db="EMBL/GenBank/DDBJ databases">
        <authorList>
            <person name="Schelkunov M.I."/>
        </authorList>
    </citation>
    <scope>NUCLEOTIDE SEQUENCE</scope>
    <source>
        <strain evidence="3">Hsosn_3</strain>
        <tissue evidence="3">Leaf</tissue>
    </source>
</reference>
<dbReference type="PANTHER" id="PTHR47723">
    <property type="entry name" value="OS05G0353850 PROTEIN"/>
    <property type="match status" value="1"/>
</dbReference>
<evidence type="ECO:0000259" key="2">
    <source>
        <dbReference type="Pfam" id="PF13966"/>
    </source>
</evidence>
<dbReference type="InterPro" id="IPR044730">
    <property type="entry name" value="RNase_H-like_dom_plant"/>
</dbReference>
<evidence type="ECO:0000313" key="4">
    <source>
        <dbReference type="Proteomes" id="UP001237642"/>
    </source>
</evidence>
<dbReference type="AlphaFoldDB" id="A0AAD8IP38"/>
<dbReference type="CDD" id="cd06222">
    <property type="entry name" value="RNase_H_like"/>
    <property type="match status" value="1"/>
</dbReference>
<name>A0AAD8IP38_9APIA</name>
<dbReference type="Proteomes" id="UP001237642">
    <property type="component" value="Unassembled WGS sequence"/>
</dbReference>
<evidence type="ECO:0008006" key="5">
    <source>
        <dbReference type="Google" id="ProtNLM"/>
    </source>
</evidence>
<feature type="domain" description="Reverse transcriptase zinc-binding" evidence="2">
    <location>
        <begin position="81"/>
        <end position="168"/>
    </location>
</feature>
<proteinExistence type="predicted"/>
<dbReference type="InterPro" id="IPR026960">
    <property type="entry name" value="RVT-Znf"/>
</dbReference>
<dbReference type="EMBL" id="JAUIZM010000004">
    <property type="protein sequence ID" value="KAK1389529.1"/>
    <property type="molecule type" value="Genomic_DNA"/>
</dbReference>
<dbReference type="InterPro" id="IPR012337">
    <property type="entry name" value="RNaseH-like_sf"/>
</dbReference>
<dbReference type="Pfam" id="PF13456">
    <property type="entry name" value="RVT_3"/>
    <property type="match status" value="1"/>
</dbReference>
<comment type="caution">
    <text evidence="3">The sequence shown here is derived from an EMBL/GenBank/DDBJ whole genome shotgun (WGS) entry which is preliminary data.</text>
</comment>
<gene>
    <name evidence="3" type="ORF">POM88_017707</name>
</gene>
<reference evidence="3" key="1">
    <citation type="submission" date="2023-02" db="EMBL/GenBank/DDBJ databases">
        <title>Genome of toxic invasive species Heracleum sosnowskyi carries increased number of genes despite the absence of recent whole-genome duplications.</title>
        <authorList>
            <person name="Schelkunov M."/>
            <person name="Shtratnikova V."/>
            <person name="Makarenko M."/>
            <person name="Klepikova A."/>
            <person name="Omelchenko D."/>
            <person name="Novikova G."/>
            <person name="Obukhova E."/>
            <person name="Bogdanov V."/>
            <person name="Penin A."/>
            <person name="Logacheva M."/>
        </authorList>
    </citation>
    <scope>NUCLEOTIDE SEQUENCE</scope>
    <source>
        <strain evidence="3">Hsosn_3</strain>
        <tissue evidence="3">Leaf</tissue>
    </source>
</reference>
<organism evidence="3 4">
    <name type="scientific">Heracleum sosnowskyi</name>
    <dbReference type="NCBI Taxonomy" id="360622"/>
    <lineage>
        <taxon>Eukaryota</taxon>
        <taxon>Viridiplantae</taxon>
        <taxon>Streptophyta</taxon>
        <taxon>Embryophyta</taxon>
        <taxon>Tracheophyta</taxon>
        <taxon>Spermatophyta</taxon>
        <taxon>Magnoliopsida</taxon>
        <taxon>eudicotyledons</taxon>
        <taxon>Gunneridae</taxon>
        <taxon>Pentapetalae</taxon>
        <taxon>asterids</taxon>
        <taxon>campanulids</taxon>
        <taxon>Apiales</taxon>
        <taxon>Apiaceae</taxon>
        <taxon>Apioideae</taxon>
        <taxon>apioid superclade</taxon>
        <taxon>Tordylieae</taxon>
        <taxon>Tordyliinae</taxon>
        <taxon>Heracleum</taxon>
    </lineage>
</organism>
<dbReference type="Pfam" id="PF13966">
    <property type="entry name" value="zf-RVT"/>
    <property type="match status" value="1"/>
</dbReference>
<feature type="domain" description="RNase H type-1" evidence="1">
    <location>
        <begin position="280"/>
        <end position="377"/>
    </location>
</feature>
<dbReference type="Gene3D" id="3.30.420.10">
    <property type="entry name" value="Ribonuclease H-like superfamily/Ribonuclease H"/>
    <property type="match status" value="1"/>
</dbReference>
<dbReference type="PANTHER" id="PTHR47723:SF19">
    <property type="entry name" value="POLYNUCLEOTIDYL TRANSFERASE, RIBONUCLEASE H-LIKE SUPERFAMILY PROTEIN"/>
    <property type="match status" value="1"/>
</dbReference>
<accession>A0AAD8IP38</accession>
<dbReference type="InterPro" id="IPR053151">
    <property type="entry name" value="RNase_H-like"/>
</dbReference>
<dbReference type="InterPro" id="IPR002156">
    <property type="entry name" value="RNaseH_domain"/>
</dbReference>
<dbReference type="SUPFAM" id="SSF53098">
    <property type="entry name" value="Ribonuclease H-like"/>
    <property type="match status" value="1"/>
</dbReference>
<dbReference type="InterPro" id="IPR036397">
    <property type="entry name" value="RNaseH_sf"/>
</dbReference>
<sequence>MIVKENNESTNKKKKRRMLERDLIASDIDFVVADYWIEGQGWDRSRLTSILPNVYFVKLASLIIKESPDEFFWRHDFNGKFSCKSAYRGLMELKNSVFEKAKWSKIWKCKTQYRINVFLWILEKNRILINSRKFRMGIIPSPLCYLCENHEETQLHALRDCSWAAAVWKFFISPRYIDVFFNLNSNDWVQWNLKTSAGSARWTSSWSSAFADIVHSIWLVHNEVIHNPEIALPNDPVKHICSRIVGANNSTIPIDKLRSVISIKLQNMYIGVGGLAQDDCTENWIKGFTGCIGKASPLATELWTIYHGLELARDLRAQNIILESDSLDTVNCILYPDSSHPHFDIISQIFKIRKPWYLHICHVLREANYCADFLAHHSSYSSNLNSRRTS</sequence>
<evidence type="ECO:0000259" key="1">
    <source>
        <dbReference type="Pfam" id="PF13456"/>
    </source>
</evidence>
<evidence type="ECO:0000313" key="3">
    <source>
        <dbReference type="EMBL" id="KAK1389529.1"/>
    </source>
</evidence>
<dbReference type="GO" id="GO:0004523">
    <property type="term" value="F:RNA-DNA hybrid ribonuclease activity"/>
    <property type="evidence" value="ECO:0007669"/>
    <property type="project" value="InterPro"/>
</dbReference>
<dbReference type="GO" id="GO:0003676">
    <property type="term" value="F:nucleic acid binding"/>
    <property type="evidence" value="ECO:0007669"/>
    <property type="project" value="InterPro"/>
</dbReference>
<protein>
    <recommendedName>
        <fullName evidence="5">RNase H type-1 domain-containing protein</fullName>
    </recommendedName>
</protein>
<keyword evidence="4" id="KW-1185">Reference proteome</keyword>